<dbReference type="AlphaFoldDB" id="A0A5B7CIG5"/>
<dbReference type="Proteomes" id="UP000324222">
    <property type="component" value="Unassembled WGS sequence"/>
</dbReference>
<evidence type="ECO:0000256" key="1">
    <source>
        <dbReference type="SAM" id="MobiDB-lite"/>
    </source>
</evidence>
<comment type="caution">
    <text evidence="2">The sequence shown here is derived from an EMBL/GenBank/DDBJ whole genome shotgun (WGS) entry which is preliminary data.</text>
</comment>
<sequence>MNLEEREREKVLRDEAKEKMRKDKDREKDFLPEGSGYETKEVVSMEERRDCGGVKKSRVTCIDIDGLLSSMLEVKDYLKEKNPDVMCIVETKLRAEIHVNFKEGYNNWRRNRKVKREEDC</sequence>
<name>A0A5B7CIG5_PORTR</name>
<dbReference type="InterPro" id="IPR036691">
    <property type="entry name" value="Endo/exonu/phosph_ase_sf"/>
</dbReference>
<accession>A0A5B7CIG5</accession>
<keyword evidence="3" id="KW-1185">Reference proteome</keyword>
<evidence type="ECO:0000313" key="2">
    <source>
        <dbReference type="EMBL" id="MPC08176.1"/>
    </source>
</evidence>
<feature type="region of interest" description="Disordered" evidence="1">
    <location>
        <begin position="1"/>
        <end position="35"/>
    </location>
</feature>
<proteinExistence type="predicted"/>
<organism evidence="2 3">
    <name type="scientific">Portunus trituberculatus</name>
    <name type="common">Swimming crab</name>
    <name type="synonym">Neptunus trituberculatus</name>
    <dbReference type="NCBI Taxonomy" id="210409"/>
    <lineage>
        <taxon>Eukaryota</taxon>
        <taxon>Metazoa</taxon>
        <taxon>Ecdysozoa</taxon>
        <taxon>Arthropoda</taxon>
        <taxon>Crustacea</taxon>
        <taxon>Multicrustacea</taxon>
        <taxon>Malacostraca</taxon>
        <taxon>Eumalacostraca</taxon>
        <taxon>Eucarida</taxon>
        <taxon>Decapoda</taxon>
        <taxon>Pleocyemata</taxon>
        <taxon>Brachyura</taxon>
        <taxon>Eubrachyura</taxon>
        <taxon>Portunoidea</taxon>
        <taxon>Portunidae</taxon>
        <taxon>Portuninae</taxon>
        <taxon>Portunus</taxon>
    </lineage>
</organism>
<feature type="compositionally biased region" description="Basic and acidic residues" evidence="1">
    <location>
        <begin position="1"/>
        <end position="31"/>
    </location>
</feature>
<dbReference type="Gene3D" id="3.60.10.10">
    <property type="entry name" value="Endonuclease/exonuclease/phosphatase"/>
    <property type="match status" value="1"/>
</dbReference>
<gene>
    <name evidence="2" type="ORF">E2C01_000753</name>
</gene>
<dbReference type="EMBL" id="VSRR010000020">
    <property type="protein sequence ID" value="MPC08176.1"/>
    <property type="molecule type" value="Genomic_DNA"/>
</dbReference>
<protein>
    <submittedName>
        <fullName evidence="2">Uncharacterized protein</fullName>
    </submittedName>
</protein>
<evidence type="ECO:0000313" key="3">
    <source>
        <dbReference type="Proteomes" id="UP000324222"/>
    </source>
</evidence>
<reference evidence="2 3" key="1">
    <citation type="submission" date="2019-05" db="EMBL/GenBank/DDBJ databases">
        <title>Another draft genome of Portunus trituberculatus and its Hox gene families provides insights of decapod evolution.</title>
        <authorList>
            <person name="Jeong J.-H."/>
            <person name="Song I."/>
            <person name="Kim S."/>
            <person name="Choi T."/>
            <person name="Kim D."/>
            <person name="Ryu S."/>
            <person name="Kim W."/>
        </authorList>
    </citation>
    <scope>NUCLEOTIDE SEQUENCE [LARGE SCALE GENOMIC DNA]</scope>
    <source>
        <tissue evidence="2">Muscle</tissue>
    </source>
</reference>